<name>A0AAV1JG13_9NEOP</name>
<dbReference type="Proteomes" id="UP001497472">
    <property type="component" value="Unassembled WGS sequence"/>
</dbReference>
<reference evidence="1 2" key="1">
    <citation type="submission" date="2023-11" db="EMBL/GenBank/DDBJ databases">
        <authorList>
            <person name="Okamura Y."/>
        </authorList>
    </citation>
    <scope>NUCLEOTIDE SEQUENCE [LARGE SCALE GENOMIC DNA]</scope>
</reference>
<dbReference type="EMBL" id="CAVLEF010000010">
    <property type="protein sequence ID" value="CAK1548284.1"/>
    <property type="molecule type" value="Genomic_DNA"/>
</dbReference>
<proteinExistence type="predicted"/>
<sequence length="124" mass="13853">MVDAAAEYPRRAADAVRYDVVTGITNGLFKSWSVSLHHHSLRLSKNRRHRDSLEADRIAKFVGDCDARGLQRGGDYFRLAATFGKCVVTSRSSAAMASSTARRARPVLPKYRGELRDQVYFSGF</sequence>
<comment type="caution">
    <text evidence="1">The sequence shown here is derived from an EMBL/GenBank/DDBJ whole genome shotgun (WGS) entry which is preliminary data.</text>
</comment>
<protein>
    <submittedName>
        <fullName evidence="1">Uncharacterized protein</fullName>
    </submittedName>
</protein>
<accession>A0AAV1JG13</accession>
<evidence type="ECO:0000313" key="2">
    <source>
        <dbReference type="Proteomes" id="UP001497472"/>
    </source>
</evidence>
<organism evidence="1 2">
    <name type="scientific">Leptosia nina</name>
    <dbReference type="NCBI Taxonomy" id="320188"/>
    <lineage>
        <taxon>Eukaryota</taxon>
        <taxon>Metazoa</taxon>
        <taxon>Ecdysozoa</taxon>
        <taxon>Arthropoda</taxon>
        <taxon>Hexapoda</taxon>
        <taxon>Insecta</taxon>
        <taxon>Pterygota</taxon>
        <taxon>Neoptera</taxon>
        <taxon>Endopterygota</taxon>
        <taxon>Lepidoptera</taxon>
        <taxon>Glossata</taxon>
        <taxon>Ditrysia</taxon>
        <taxon>Papilionoidea</taxon>
        <taxon>Pieridae</taxon>
        <taxon>Pierinae</taxon>
        <taxon>Leptosia</taxon>
    </lineage>
</organism>
<dbReference type="AlphaFoldDB" id="A0AAV1JG13"/>
<keyword evidence="2" id="KW-1185">Reference proteome</keyword>
<gene>
    <name evidence="1" type="ORF">LNINA_LOCUS7692</name>
</gene>
<evidence type="ECO:0000313" key="1">
    <source>
        <dbReference type="EMBL" id="CAK1548284.1"/>
    </source>
</evidence>